<dbReference type="InterPro" id="IPR044837">
    <property type="entry name" value="REM16-like"/>
</dbReference>
<proteinExistence type="predicted"/>
<feature type="region of interest" description="Disordered" evidence="7">
    <location>
        <begin position="242"/>
        <end position="266"/>
    </location>
</feature>
<organism evidence="9 10">
    <name type="scientific">Striga asiatica</name>
    <name type="common">Asiatic witchweed</name>
    <name type="synonym">Buchnera asiatica</name>
    <dbReference type="NCBI Taxonomy" id="4170"/>
    <lineage>
        <taxon>Eukaryota</taxon>
        <taxon>Viridiplantae</taxon>
        <taxon>Streptophyta</taxon>
        <taxon>Embryophyta</taxon>
        <taxon>Tracheophyta</taxon>
        <taxon>Spermatophyta</taxon>
        <taxon>Magnoliopsida</taxon>
        <taxon>eudicotyledons</taxon>
        <taxon>Gunneridae</taxon>
        <taxon>Pentapetalae</taxon>
        <taxon>asterids</taxon>
        <taxon>lamiids</taxon>
        <taxon>Lamiales</taxon>
        <taxon>Orobanchaceae</taxon>
        <taxon>Buchnereae</taxon>
        <taxon>Striga</taxon>
    </lineage>
</organism>
<evidence type="ECO:0000256" key="6">
    <source>
        <dbReference type="SAM" id="Coils"/>
    </source>
</evidence>
<feature type="domain" description="TF-B3" evidence="8">
    <location>
        <begin position="118"/>
        <end position="220"/>
    </location>
</feature>
<gene>
    <name evidence="9" type="ORF">STAS_21743</name>
</gene>
<protein>
    <submittedName>
        <fullName evidence="9">B3 domain-containing protein Os01g0234100</fullName>
    </submittedName>
</protein>
<keyword evidence="2" id="KW-0805">Transcription regulation</keyword>
<feature type="coiled-coil region" evidence="6">
    <location>
        <begin position="414"/>
        <end position="451"/>
    </location>
</feature>
<name>A0A5A7QIS1_STRAF</name>
<evidence type="ECO:0000256" key="3">
    <source>
        <dbReference type="ARBA" id="ARBA00023125"/>
    </source>
</evidence>
<keyword evidence="5" id="KW-0539">Nucleus</keyword>
<dbReference type="InterPro" id="IPR015300">
    <property type="entry name" value="DNA-bd_pseudobarrel_sf"/>
</dbReference>
<evidence type="ECO:0000313" key="10">
    <source>
        <dbReference type="Proteomes" id="UP000325081"/>
    </source>
</evidence>
<dbReference type="PANTHER" id="PTHR31391:SF101">
    <property type="entry name" value="B3 DOMAIN-CONTAINING PROTEIN OS01G0234100"/>
    <property type="match status" value="1"/>
</dbReference>
<dbReference type="CDD" id="cd10017">
    <property type="entry name" value="B3_DNA"/>
    <property type="match status" value="1"/>
</dbReference>
<dbReference type="GO" id="GO:0005634">
    <property type="term" value="C:nucleus"/>
    <property type="evidence" value="ECO:0007669"/>
    <property type="project" value="UniProtKB-SubCell"/>
</dbReference>
<dbReference type="OrthoDB" id="1909330at2759"/>
<evidence type="ECO:0000256" key="7">
    <source>
        <dbReference type="SAM" id="MobiDB-lite"/>
    </source>
</evidence>
<dbReference type="AlphaFoldDB" id="A0A5A7QIS1"/>
<keyword evidence="6" id="KW-0175">Coiled coil</keyword>
<dbReference type="InterPro" id="IPR003340">
    <property type="entry name" value="B3_DNA-bd"/>
</dbReference>
<sequence length="476" mass="54015">MTLSPVNSSKRTPLPSTTKSELQQKKWEKTRKLVEARLEGLKPKEHNCGDLSNFNLAGSTNKKSPEEMVKIDKRVICYEPPKENAKGGDDGNGGNFLISALERAHQIQAKLPSKFPSFVKHMSKSHVSGGFWLGLPKEFCVDHLPEHDATVILVVENEHDSTVISVGESKGHSTKYLAAKCGLSGRWRSFSIEHKLVEGDALVFQLIDSCKFKVHIVRADTSNEENAARSILNLHAKAEPIKSVKKKEERRPEQPPVAKKARKKHLEEPVELNHNRNKSFRKSASNITKNFDDIKLNFEDVKDFEDFEIEYNGLILDSEIPDNVREKYYKLCLSQKCFLHQNLYKDLNIKLVVGLINETVKIAKNIQSARLGTALDNLKSWDKTLKALGDMGMMVGFLRARIEKLLNVYPESQAAGYEMKRNELKKAKDELSSLMKRISDGQRLIEKLDREIDYFEANRGDDDLEVEFTELAGAPW</sequence>
<dbReference type="Pfam" id="PF02362">
    <property type="entry name" value="B3"/>
    <property type="match status" value="1"/>
</dbReference>
<dbReference type="GO" id="GO:0003677">
    <property type="term" value="F:DNA binding"/>
    <property type="evidence" value="ECO:0007669"/>
    <property type="project" value="UniProtKB-KW"/>
</dbReference>
<dbReference type="SUPFAM" id="SSF101936">
    <property type="entry name" value="DNA-binding pseudobarrel domain"/>
    <property type="match status" value="1"/>
</dbReference>
<dbReference type="PROSITE" id="PS50863">
    <property type="entry name" value="B3"/>
    <property type="match status" value="1"/>
</dbReference>
<reference evidence="10" key="1">
    <citation type="journal article" date="2019" name="Curr. Biol.">
        <title>Genome Sequence of Striga asiatica Provides Insight into the Evolution of Plant Parasitism.</title>
        <authorList>
            <person name="Yoshida S."/>
            <person name="Kim S."/>
            <person name="Wafula E.K."/>
            <person name="Tanskanen J."/>
            <person name="Kim Y.M."/>
            <person name="Honaas L."/>
            <person name="Yang Z."/>
            <person name="Spallek T."/>
            <person name="Conn C.E."/>
            <person name="Ichihashi Y."/>
            <person name="Cheong K."/>
            <person name="Cui S."/>
            <person name="Der J.P."/>
            <person name="Gundlach H."/>
            <person name="Jiao Y."/>
            <person name="Hori C."/>
            <person name="Ishida J.K."/>
            <person name="Kasahara H."/>
            <person name="Kiba T."/>
            <person name="Kim M.S."/>
            <person name="Koo N."/>
            <person name="Laohavisit A."/>
            <person name="Lee Y.H."/>
            <person name="Lumba S."/>
            <person name="McCourt P."/>
            <person name="Mortimer J.C."/>
            <person name="Mutuku J.M."/>
            <person name="Nomura T."/>
            <person name="Sasaki-Sekimoto Y."/>
            <person name="Seto Y."/>
            <person name="Wang Y."/>
            <person name="Wakatake T."/>
            <person name="Sakakibara H."/>
            <person name="Demura T."/>
            <person name="Yamaguchi S."/>
            <person name="Yoneyama K."/>
            <person name="Manabe R.I."/>
            <person name="Nelson D.C."/>
            <person name="Schulman A.H."/>
            <person name="Timko M.P."/>
            <person name="dePamphilis C.W."/>
            <person name="Choi D."/>
            <person name="Shirasu K."/>
        </authorList>
    </citation>
    <scope>NUCLEOTIDE SEQUENCE [LARGE SCALE GENOMIC DNA]</scope>
    <source>
        <strain evidence="10">cv. UVA1</strain>
    </source>
</reference>
<keyword evidence="4" id="KW-0804">Transcription</keyword>
<evidence type="ECO:0000256" key="2">
    <source>
        <dbReference type="ARBA" id="ARBA00023015"/>
    </source>
</evidence>
<dbReference type="Proteomes" id="UP000325081">
    <property type="component" value="Unassembled WGS sequence"/>
</dbReference>
<dbReference type="PANTHER" id="PTHR31391">
    <property type="entry name" value="B3 DOMAIN-CONTAINING PROTEIN OS11G0197600-RELATED"/>
    <property type="match status" value="1"/>
</dbReference>
<comment type="subcellular location">
    <subcellularLocation>
        <location evidence="1">Nucleus</location>
    </subcellularLocation>
</comment>
<evidence type="ECO:0000256" key="1">
    <source>
        <dbReference type="ARBA" id="ARBA00004123"/>
    </source>
</evidence>
<feature type="compositionally biased region" description="Basic and acidic residues" evidence="7">
    <location>
        <begin position="242"/>
        <end position="253"/>
    </location>
</feature>
<evidence type="ECO:0000313" key="9">
    <source>
        <dbReference type="EMBL" id="GER44828.1"/>
    </source>
</evidence>
<dbReference type="Gene3D" id="2.40.330.10">
    <property type="entry name" value="DNA-binding pseudobarrel domain"/>
    <property type="match status" value="1"/>
</dbReference>
<keyword evidence="3" id="KW-0238">DNA-binding</keyword>
<comment type="caution">
    <text evidence="9">The sequence shown here is derived from an EMBL/GenBank/DDBJ whole genome shotgun (WGS) entry which is preliminary data.</text>
</comment>
<accession>A0A5A7QIS1</accession>
<keyword evidence="10" id="KW-1185">Reference proteome</keyword>
<feature type="compositionally biased region" description="Polar residues" evidence="7">
    <location>
        <begin position="1"/>
        <end position="21"/>
    </location>
</feature>
<evidence type="ECO:0000259" key="8">
    <source>
        <dbReference type="PROSITE" id="PS50863"/>
    </source>
</evidence>
<dbReference type="EMBL" id="BKCP01007104">
    <property type="protein sequence ID" value="GER44828.1"/>
    <property type="molecule type" value="Genomic_DNA"/>
</dbReference>
<evidence type="ECO:0000256" key="4">
    <source>
        <dbReference type="ARBA" id="ARBA00023163"/>
    </source>
</evidence>
<dbReference type="SMART" id="SM01019">
    <property type="entry name" value="B3"/>
    <property type="match status" value="1"/>
</dbReference>
<evidence type="ECO:0000256" key="5">
    <source>
        <dbReference type="ARBA" id="ARBA00023242"/>
    </source>
</evidence>
<feature type="region of interest" description="Disordered" evidence="7">
    <location>
        <begin position="1"/>
        <end position="28"/>
    </location>
</feature>